<evidence type="ECO:0000256" key="2">
    <source>
        <dbReference type="SAM" id="Phobius"/>
    </source>
</evidence>
<dbReference type="SUPFAM" id="SSF54523">
    <property type="entry name" value="Pili subunits"/>
    <property type="match status" value="1"/>
</dbReference>
<proteinExistence type="predicted"/>
<dbReference type="NCBIfam" id="TIGR02532">
    <property type="entry name" value="IV_pilin_GFxxxE"/>
    <property type="match status" value="1"/>
</dbReference>
<evidence type="ECO:0000256" key="1">
    <source>
        <dbReference type="ARBA" id="ARBA00022481"/>
    </source>
</evidence>
<evidence type="ECO:0000313" key="4">
    <source>
        <dbReference type="Proteomes" id="UP000177053"/>
    </source>
</evidence>
<keyword evidence="2" id="KW-0812">Transmembrane</keyword>
<evidence type="ECO:0008006" key="5">
    <source>
        <dbReference type="Google" id="ProtNLM"/>
    </source>
</evidence>
<dbReference type="PROSITE" id="PS00409">
    <property type="entry name" value="PROKAR_NTER_METHYL"/>
    <property type="match status" value="1"/>
</dbReference>
<dbReference type="Gene3D" id="3.30.700.10">
    <property type="entry name" value="Glycoprotein, Type 4 Pilin"/>
    <property type="match status" value="1"/>
</dbReference>
<comment type="caution">
    <text evidence="3">The sequence shown here is derived from an EMBL/GenBank/DDBJ whole genome shotgun (WGS) entry which is preliminary data.</text>
</comment>
<dbReference type="InterPro" id="IPR012902">
    <property type="entry name" value="N_methyl_site"/>
</dbReference>
<dbReference type="EMBL" id="MGFS01000016">
    <property type="protein sequence ID" value="OGM11461.1"/>
    <property type="molecule type" value="Genomic_DNA"/>
</dbReference>
<dbReference type="GO" id="GO:0015628">
    <property type="term" value="P:protein secretion by the type II secretion system"/>
    <property type="evidence" value="ECO:0007669"/>
    <property type="project" value="InterPro"/>
</dbReference>
<gene>
    <name evidence="3" type="ORF">A2Z22_00220</name>
</gene>
<dbReference type="Pfam" id="PF07963">
    <property type="entry name" value="N_methyl"/>
    <property type="match status" value="1"/>
</dbReference>
<name>A0A1F7X8X4_9BACT</name>
<dbReference type="InterPro" id="IPR000983">
    <property type="entry name" value="Bac_GSPG_pilin"/>
</dbReference>
<protein>
    <recommendedName>
        <fullName evidence="5">Type II secretion system protein GspG C-terminal domain-containing protein</fullName>
    </recommendedName>
</protein>
<accession>A0A1F7X8X4</accession>
<sequence length="179" mass="19837">MKNNQKGFTLIELILSMAIIGILATFMVVNFKKSGVRSRDTQRINDLNQYTEALELYANNHNGVYPEKRLPFFKAEDLCTDLGISDCPVDPKDNTNSCLGALCGYYYQSNGDAIGFDYYAGGTRYTIRARVEETPNVVFSCAAGETASDPKFYVICSDRKQGYACNNTGFSTGTCPTLY</sequence>
<dbReference type="Proteomes" id="UP000177053">
    <property type="component" value="Unassembled WGS sequence"/>
</dbReference>
<dbReference type="AlphaFoldDB" id="A0A1F7X8X4"/>
<dbReference type="PRINTS" id="PR00813">
    <property type="entry name" value="BCTERIALGSPG"/>
</dbReference>
<dbReference type="GO" id="GO:0015627">
    <property type="term" value="C:type II protein secretion system complex"/>
    <property type="evidence" value="ECO:0007669"/>
    <property type="project" value="InterPro"/>
</dbReference>
<reference evidence="3 4" key="1">
    <citation type="journal article" date="2016" name="Nat. Commun.">
        <title>Thousands of microbial genomes shed light on interconnected biogeochemical processes in an aquifer system.</title>
        <authorList>
            <person name="Anantharaman K."/>
            <person name="Brown C.T."/>
            <person name="Hug L.A."/>
            <person name="Sharon I."/>
            <person name="Castelle C.J."/>
            <person name="Probst A.J."/>
            <person name="Thomas B.C."/>
            <person name="Singh A."/>
            <person name="Wilkins M.J."/>
            <person name="Karaoz U."/>
            <person name="Brodie E.L."/>
            <person name="Williams K.H."/>
            <person name="Hubbard S.S."/>
            <person name="Banfield J.F."/>
        </authorList>
    </citation>
    <scope>NUCLEOTIDE SEQUENCE [LARGE SCALE GENOMIC DNA]</scope>
</reference>
<organism evidence="3 4">
    <name type="scientific">Candidatus Woesebacteria bacterium RBG_16_34_12</name>
    <dbReference type="NCBI Taxonomy" id="1802480"/>
    <lineage>
        <taxon>Bacteria</taxon>
        <taxon>Candidatus Woeseibacteriota</taxon>
    </lineage>
</organism>
<feature type="transmembrane region" description="Helical" evidence="2">
    <location>
        <begin position="6"/>
        <end position="29"/>
    </location>
</feature>
<dbReference type="PANTHER" id="PTHR30093">
    <property type="entry name" value="GENERAL SECRETION PATHWAY PROTEIN G"/>
    <property type="match status" value="1"/>
</dbReference>
<keyword evidence="1" id="KW-0488">Methylation</keyword>
<evidence type="ECO:0000313" key="3">
    <source>
        <dbReference type="EMBL" id="OGM11461.1"/>
    </source>
</evidence>
<keyword evidence="2" id="KW-1133">Transmembrane helix</keyword>
<keyword evidence="2" id="KW-0472">Membrane</keyword>
<dbReference type="InterPro" id="IPR045584">
    <property type="entry name" value="Pilin-like"/>
</dbReference>